<keyword evidence="2" id="KW-1185">Reference proteome</keyword>
<accession>A0ABR5IPL3</accession>
<evidence type="ECO:0000313" key="2">
    <source>
        <dbReference type="Proteomes" id="UP000053900"/>
    </source>
</evidence>
<dbReference type="EMBL" id="LGSW01000001">
    <property type="protein sequence ID" value="KND22943.1"/>
    <property type="molecule type" value="Genomic_DNA"/>
</dbReference>
<reference evidence="1 2" key="1">
    <citation type="submission" date="2015-07" db="EMBL/GenBank/DDBJ databases">
        <title>Draft genome of Enhydrobacter aerosaccus.</title>
        <authorList>
            <person name="Wang X."/>
        </authorList>
    </citation>
    <scope>NUCLEOTIDE SEQUENCE [LARGE SCALE GENOMIC DNA]</scope>
    <source>
        <strain evidence="1 2">CGMCC9176</strain>
    </source>
</reference>
<organism evidence="1 2">
    <name type="scientific">Enhydrobacter aerosaccus</name>
    <dbReference type="NCBI Taxonomy" id="225324"/>
    <lineage>
        <taxon>Bacteria</taxon>
        <taxon>Pseudomonadati</taxon>
        <taxon>Pseudomonadota</taxon>
        <taxon>Alphaproteobacteria</taxon>
        <taxon>Hyphomicrobiales</taxon>
        <taxon>Enhydrobacter</taxon>
    </lineage>
</organism>
<sequence>MPKSINTLSPRPQATTQAELQNQIFSLQSDVYDCLTLNREHLLMLWKLVDTAIDDLSPAHDPIHAIKQAKRALFIAQHLAIDFLDCIDMQIEKHPCHEVEGNA</sequence>
<comment type="caution">
    <text evidence="1">The sequence shown here is derived from an EMBL/GenBank/DDBJ whole genome shotgun (WGS) entry which is preliminary data.</text>
</comment>
<proteinExistence type="predicted"/>
<evidence type="ECO:0000313" key="1">
    <source>
        <dbReference type="EMBL" id="KND22943.1"/>
    </source>
</evidence>
<gene>
    <name evidence="1" type="ORF">AFK20_02385</name>
</gene>
<name>A0ABR5IPL3_9HYPH</name>
<dbReference type="Proteomes" id="UP000053900">
    <property type="component" value="Unassembled WGS sequence"/>
</dbReference>
<protein>
    <submittedName>
        <fullName evidence="1">Uncharacterized protein</fullName>
    </submittedName>
</protein>